<comment type="caution">
    <text evidence="2">The sequence shown here is derived from an EMBL/GenBank/DDBJ whole genome shotgun (WGS) entry which is preliminary data.</text>
</comment>
<dbReference type="EMBL" id="JAAOAS010000528">
    <property type="protein sequence ID" value="KAF5574375.1"/>
    <property type="molecule type" value="Genomic_DNA"/>
</dbReference>
<accession>A0A8H5NSG7</accession>
<evidence type="ECO:0000256" key="1">
    <source>
        <dbReference type="SAM" id="MobiDB-lite"/>
    </source>
</evidence>
<evidence type="ECO:0000313" key="3">
    <source>
        <dbReference type="Proteomes" id="UP000546213"/>
    </source>
</evidence>
<keyword evidence="3" id="KW-1185">Reference proteome</keyword>
<organism evidence="2 3">
    <name type="scientific">Fusarium pseudocircinatum</name>
    <dbReference type="NCBI Taxonomy" id="56676"/>
    <lineage>
        <taxon>Eukaryota</taxon>
        <taxon>Fungi</taxon>
        <taxon>Dikarya</taxon>
        <taxon>Ascomycota</taxon>
        <taxon>Pezizomycotina</taxon>
        <taxon>Sordariomycetes</taxon>
        <taxon>Hypocreomycetidae</taxon>
        <taxon>Hypocreales</taxon>
        <taxon>Nectriaceae</taxon>
        <taxon>Fusarium</taxon>
        <taxon>Fusarium fujikuroi species complex</taxon>
    </lineage>
</organism>
<reference evidence="2 3" key="1">
    <citation type="submission" date="2020-05" db="EMBL/GenBank/DDBJ databases">
        <title>Identification and distribution of gene clusters putatively required for synthesis of sphingolipid metabolism inhibitors in phylogenetically diverse species of the filamentous fungus Fusarium.</title>
        <authorList>
            <person name="Kim H.-S."/>
            <person name="Busman M."/>
            <person name="Brown D.W."/>
            <person name="Divon H."/>
            <person name="Uhlig S."/>
            <person name="Proctor R.H."/>
        </authorList>
    </citation>
    <scope>NUCLEOTIDE SEQUENCE [LARGE SCALE GENOMIC DNA]</scope>
    <source>
        <strain evidence="2 3">NRRL 36939</strain>
    </source>
</reference>
<name>A0A8H5NSG7_9HYPO</name>
<dbReference type="AlphaFoldDB" id="A0A8H5NSG7"/>
<gene>
    <name evidence="2" type="ORF">FPCIR_13637</name>
</gene>
<dbReference type="OrthoDB" id="5428623at2759"/>
<evidence type="ECO:0000313" key="2">
    <source>
        <dbReference type="EMBL" id="KAF5574375.1"/>
    </source>
</evidence>
<feature type="region of interest" description="Disordered" evidence="1">
    <location>
        <begin position="1"/>
        <end position="61"/>
    </location>
</feature>
<protein>
    <submittedName>
        <fullName evidence="2">Uncharacterized protein</fullName>
    </submittedName>
</protein>
<proteinExistence type="predicted"/>
<sequence>MTLKERGPDLPASQSFTKEHVGDSESESEETDPSSDEESDLNDEIESDDKSDGGYDTVKNGKVVLEMDEDSVTWADPPDEEEEGVERVDISIDGQEMEFVF</sequence>
<dbReference type="Proteomes" id="UP000546213">
    <property type="component" value="Unassembled WGS sequence"/>
</dbReference>
<feature type="compositionally biased region" description="Acidic residues" evidence="1">
    <location>
        <begin position="24"/>
        <end position="47"/>
    </location>
</feature>